<gene>
    <name evidence="5" type="ORF">JKP88DRAFT_129921</name>
</gene>
<evidence type="ECO:0000313" key="5">
    <source>
        <dbReference type="EMBL" id="KAG5190931.1"/>
    </source>
</evidence>
<dbReference type="PANTHER" id="PTHR10342:SF274">
    <property type="entry name" value="ARYLSULFATASE B"/>
    <property type="match status" value="1"/>
</dbReference>
<evidence type="ECO:0000313" key="6">
    <source>
        <dbReference type="Proteomes" id="UP000664859"/>
    </source>
</evidence>
<evidence type="ECO:0000256" key="1">
    <source>
        <dbReference type="ARBA" id="ARBA00022723"/>
    </source>
</evidence>
<name>A0A836CPJ3_9STRA</name>
<dbReference type="InterPro" id="IPR047115">
    <property type="entry name" value="ARSB"/>
</dbReference>
<keyword evidence="6" id="KW-1185">Reference proteome</keyword>
<dbReference type="EMBL" id="JAFCMP010000025">
    <property type="protein sequence ID" value="KAG5190931.1"/>
    <property type="molecule type" value="Genomic_DNA"/>
</dbReference>
<feature type="domain" description="Sulfatase N-terminal" evidence="4">
    <location>
        <begin position="1"/>
        <end position="59"/>
    </location>
</feature>
<sequence>IGRITQTLQDKAMWQDTLIVVLSDNGGPISLTGGASNFPLRGWKYSNFEGGVRTNALVSGGFVP</sequence>
<protein>
    <recommendedName>
        <fullName evidence="4">Sulfatase N-terminal domain-containing protein</fullName>
    </recommendedName>
</protein>
<accession>A0A836CPJ3</accession>
<reference evidence="5" key="1">
    <citation type="submission" date="2021-02" db="EMBL/GenBank/DDBJ databases">
        <title>First Annotated Genome of the Yellow-green Alga Tribonema minus.</title>
        <authorList>
            <person name="Mahan K.M."/>
        </authorList>
    </citation>
    <scope>NUCLEOTIDE SEQUENCE</scope>
    <source>
        <strain evidence="5">UTEX B ZZ1240</strain>
    </source>
</reference>
<proteinExistence type="predicted"/>
<organism evidence="5 6">
    <name type="scientific">Tribonema minus</name>
    <dbReference type="NCBI Taxonomy" id="303371"/>
    <lineage>
        <taxon>Eukaryota</taxon>
        <taxon>Sar</taxon>
        <taxon>Stramenopiles</taxon>
        <taxon>Ochrophyta</taxon>
        <taxon>PX clade</taxon>
        <taxon>Xanthophyceae</taxon>
        <taxon>Tribonematales</taxon>
        <taxon>Tribonemataceae</taxon>
        <taxon>Tribonema</taxon>
    </lineage>
</organism>
<keyword evidence="3" id="KW-0325">Glycoprotein</keyword>
<evidence type="ECO:0000256" key="2">
    <source>
        <dbReference type="ARBA" id="ARBA00022837"/>
    </source>
</evidence>
<dbReference type="GO" id="GO:0008484">
    <property type="term" value="F:sulfuric ester hydrolase activity"/>
    <property type="evidence" value="ECO:0007669"/>
    <property type="project" value="InterPro"/>
</dbReference>
<dbReference type="AlphaFoldDB" id="A0A836CPJ3"/>
<evidence type="ECO:0000259" key="4">
    <source>
        <dbReference type="Pfam" id="PF00884"/>
    </source>
</evidence>
<feature type="non-terminal residue" evidence="5">
    <location>
        <position position="64"/>
    </location>
</feature>
<feature type="non-terminal residue" evidence="5">
    <location>
        <position position="1"/>
    </location>
</feature>
<comment type="caution">
    <text evidence="5">The sequence shown here is derived from an EMBL/GenBank/DDBJ whole genome shotgun (WGS) entry which is preliminary data.</text>
</comment>
<dbReference type="Pfam" id="PF00884">
    <property type="entry name" value="Sulfatase"/>
    <property type="match status" value="1"/>
</dbReference>
<dbReference type="InterPro" id="IPR000917">
    <property type="entry name" value="Sulfatase_N"/>
</dbReference>
<dbReference type="Proteomes" id="UP000664859">
    <property type="component" value="Unassembled WGS sequence"/>
</dbReference>
<evidence type="ECO:0000256" key="3">
    <source>
        <dbReference type="ARBA" id="ARBA00023180"/>
    </source>
</evidence>
<dbReference type="GO" id="GO:0046872">
    <property type="term" value="F:metal ion binding"/>
    <property type="evidence" value="ECO:0007669"/>
    <property type="project" value="UniProtKB-KW"/>
</dbReference>
<dbReference type="SUPFAM" id="SSF53649">
    <property type="entry name" value="Alkaline phosphatase-like"/>
    <property type="match status" value="1"/>
</dbReference>
<dbReference type="OrthoDB" id="103349at2759"/>
<keyword evidence="1" id="KW-0479">Metal-binding</keyword>
<dbReference type="Gene3D" id="3.40.720.10">
    <property type="entry name" value="Alkaline Phosphatase, subunit A"/>
    <property type="match status" value="1"/>
</dbReference>
<keyword evidence="2" id="KW-0106">Calcium</keyword>
<dbReference type="InterPro" id="IPR017850">
    <property type="entry name" value="Alkaline_phosphatase_core_sf"/>
</dbReference>
<dbReference type="PANTHER" id="PTHR10342">
    <property type="entry name" value="ARYLSULFATASE"/>
    <property type="match status" value="1"/>
</dbReference>